<dbReference type="AlphaFoldDB" id="A0A6C0AE51"/>
<reference evidence="1" key="1">
    <citation type="journal article" date="2020" name="Nature">
        <title>Giant virus diversity and host interactions through global metagenomics.</title>
        <authorList>
            <person name="Schulz F."/>
            <person name="Roux S."/>
            <person name="Paez-Espino D."/>
            <person name="Jungbluth S."/>
            <person name="Walsh D.A."/>
            <person name="Denef V.J."/>
            <person name="McMahon K.D."/>
            <person name="Konstantinidis K.T."/>
            <person name="Eloe-Fadrosh E.A."/>
            <person name="Kyrpides N.C."/>
            <person name="Woyke T."/>
        </authorList>
    </citation>
    <scope>NUCLEOTIDE SEQUENCE</scope>
    <source>
        <strain evidence="1">GVMAG-S-1021933-23</strain>
    </source>
</reference>
<protein>
    <submittedName>
        <fullName evidence="1">Uncharacterized protein</fullName>
    </submittedName>
</protein>
<dbReference type="EMBL" id="MN740593">
    <property type="protein sequence ID" value="QHS77733.1"/>
    <property type="molecule type" value="Genomic_DNA"/>
</dbReference>
<name>A0A6C0AE51_9ZZZZ</name>
<accession>A0A6C0AE51</accession>
<evidence type="ECO:0000313" key="1">
    <source>
        <dbReference type="EMBL" id="QHS77733.1"/>
    </source>
</evidence>
<proteinExistence type="predicted"/>
<sequence length="270" mass="32719">MEINILEIPEFLRDSEFYKNLDFDADKIITIPVLKINDEINNIEDFKNLFETLSFFIVKEYPDNFIKYYQNNSTIIFNCFDTELLKDFCKFKIKNYIQFFITHKVINLYKLNPEDYENYIDYALNYDNYILSSLQENENICADHIDLLKKVFSTVILNIKSYEINNFGRIFLIFNLKKISEDWKLKSIELTIDKFSKIIDAITNNYDYKYSCFIETASYENRELYFISNYGKCFKKIEKFKINEFNKNFILKEFQKINLNKEKNITHYLK</sequence>
<organism evidence="1">
    <name type="scientific">viral metagenome</name>
    <dbReference type="NCBI Taxonomy" id="1070528"/>
    <lineage>
        <taxon>unclassified sequences</taxon>
        <taxon>metagenomes</taxon>
        <taxon>organismal metagenomes</taxon>
    </lineage>
</organism>